<dbReference type="GeneID" id="40325055"/>
<gene>
    <name evidence="2" type="ORF">TraAM80_01122</name>
</gene>
<feature type="region of interest" description="Disordered" evidence="1">
    <location>
        <begin position="1"/>
        <end position="22"/>
    </location>
</feature>
<proteinExistence type="predicted"/>
<reference evidence="2 3" key="1">
    <citation type="journal article" date="2018" name="BMC Genomics">
        <title>Genomic comparison of Trypanosoma conorhini and Trypanosoma rangeli to Trypanosoma cruzi strains of high and low virulence.</title>
        <authorList>
            <person name="Bradwell K.R."/>
            <person name="Koparde V.N."/>
            <person name="Matveyev A.V."/>
            <person name="Serrano M.G."/>
            <person name="Alves J.M."/>
            <person name="Parikh H."/>
            <person name="Huang B."/>
            <person name="Lee V."/>
            <person name="Espinosa-Alvarez O."/>
            <person name="Ortiz P.A."/>
            <person name="Costa-Martins A.G."/>
            <person name="Teixeira M.M."/>
            <person name="Buck G.A."/>
        </authorList>
    </citation>
    <scope>NUCLEOTIDE SEQUENCE [LARGE SCALE GENOMIC DNA]</scope>
    <source>
        <strain evidence="2 3">AM80</strain>
    </source>
</reference>
<accession>A0A3R7LBS4</accession>
<dbReference type="EMBL" id="MKGL01000021">
    <property type="protein sequence ID" value="RNF11190.1"/>
    <property type="molecule type" value="Genomic_DNA"/>
</dbReference>
<dbReference type="VEuPathDB" id="TriTrypDB:TRSC58_04171"/>
<name>A0A3R7LBS4_TRYRA</name>
<dbReference type="RefSeq" id="XP_029242025.1">
    <property type="nucleotide sequence ID" value="XM_029378175.1"/>
</dbReference>
<feature type="compositionally biased region" description="Basic and acidic residues" evidence="1">
    <location>
        <begin position="1"/>
        <end position="18"/>
    </location>
</feature>
<protein>
    <submittedName>
        <fullName evidence="2">Uncharacterized protein</fullName>
    </submittedName>
</protein>
<evidence type="ECO:0000313" key="2">
    <source>
        <dbReference type="EMBL" id="RNF11190.1"/>
    </source>
</evidence>
<evidence type="ECO:0000313" key="3">
    <source>
        <dbReference type="Proteomes" id="UP000283634"/>
    </source>
</evidence>
<comment type="caution">
    <text evidence="2">The sequence shown here is derived from an EMBL/GenBank/DDBJ whole genome shotgun (WGS) entry which is preliminary data.</text>
</comment>
<dbReference type="OrthoDB" id="248864at2759"/>
<organism evidence="2 3">
    <name type="scientific">Trypanosoma rangeli</name>
    <dbReference type="NCBI Taxonomy" id="5698"/>
    <lineage>
        <taxon>Eukaryota</taxon>
        <taxon>Discoba</taxon>
        <taxon>Euglenozoa</taxon>
        <taxon>Kinetoplastea</taxon>
        <taxon>Metakinetoplastina</taxon>
        <taxon>Trypanosomatida</taxon>
        <taxon>Trypanosomatidae</taxon>
        <taxon>Trypanosoma</taxon>
        <taxon>Herpetosoma</taxon>
    </lineage>
</organism>
<evidence type="ECO:0000256" key="1">
    <source>
        <dbReference type="SAM" id="MobiDB-lite"/>
    </source>
</evidence>
<keyword evidence="3" id="KW-1185">Reference proteome</keyword>
<sequence length="665" mass="73812">MREVGAGECNEHERDQQRMGEQQQSPFCFSVKFDADPAEVGDSVFRGAHTFRSPAEVLVPLRMPLKAAAVSDLLSSFLFRTLCRFPHLSTRTVEAFFISAEGNYVTPRAGLGRPHLLRLDACMNRDDKLDNFFTPVTTHGRNVYEVIAHWASPDLKDATSNSTSLGKMKADEDGEASSLDADLVNALPVPVIYPFASRCTYAKLPPREASPEVNECSSTDRLEAPLPAVFVVLEKREAARKVRSVLEGEEGGARDSILGDERRDRAMIAEMEDEGRQQALAVLRLMGVDVPECGAKHTASPAPKQRRFLDTEPLASFPSSVYMKKLAQRAEETAWLSYIFAKGPVSGPALAAAKGKKNLGTCPQPDGVNSAGVKGDIQVTIEASETWQKLIQHYADVRCDLLLWERQSFRSLTTEMRNILEKQKQLDAEIVRRAFLDEMDRASVLEFGSYVHHYDQGCLCEELSGTPDTTANCISDASKDANSETSSTIMRYLKSPQSPVMQEGAVTITAATRDTSAKDSASPPMPVPRSTSSRSMLAEDAYFCEALERSKACAKAALDTIALIDMRYYEPVSFKLAKHRLSFDEKEARDVFIAEEGEGWKKLLLCFQQGEVELETNAYLALQRVFEPVNTAEEEARTALDVQQQRHMTLLLSLCHLGMRRLEMI</sequence>
<dbReference type="Proteomes" id="UP000283634">
    <property type="component" value="Unassembled WGS sequence"/>
</dbReference>
<feature type="region of interest" description="Disordered" evidence="1">
    <location>
        <begin position="513"/>
        <end position="532"/>
    </location>
</feature>
<dbReference type="AlphaFoldDB" id="A0A3R7LBS4"/>
<dbReference type="OMA" id="VYEVIAH"/>